<sequence>MDIRKQLIILILVLLCAPVSAQKKEKLITLKFTNIPLSEAMPKVEKQSGYTFFYESQQIDIKQKVSLNVKNETINKTIAALLKGTNVKFEIDATHIILYTGKNNKAISGQPQNISGTVIDESGEPIIGANVMVEGTSTGVITDLDGKYTINAPAGSNLKISYIGYVTQTVKAGRNSTVKLVEDSKTLAEVVVIGYGTQRKSDLTGGLVSVDQK</sequence>
<dbReference type="InterPro" id="IPR011662">
    <property type="entry name" value="Secretin/TonB_short_N"/>
</dbReference>
<dbReference type="InterPro" id="IPR008969">
    <property type="entry name" value="CarboxyPept-like_regulatory"/>
</dbReference>
<organism evidence="5">
    <name type="scientific">human gut metagenome</name>
    <dbReference type="NCBI Taxonomy" id="408170"/>
    <lineage>
        <taxon>unclassified sequences</taxon>
        <taxon>metagenomes</taxon>
        <taxon>organismal metagenomes</taxon>
    </lineage>
</organism>
<dbReference type="Gene3D" id="3.55.50.30">
    <property type="match status" value="1"/>
</dbReference>
<feature type="domain" description="Secretin/TonB short N-terminal" evidence="4">
    <location>
        <begin position="50"/>
        <end position="101"/>
    </location>
</feature>
<dbReference type="Pfam" id="PF13715">
    <property type="entry name" value="CarbopepD_reg_2"/>
    <property type="match status" value="1"/>
</dbReference>
<dbReference type="Gene3D" id="2.60.40.1120">
    <property type="entry name" value="Carboxypeptidase-like, regulatory domain"/>
    <property type="match status" value="1"/>
</dbReference>
<evidence type="ECO:0000259" key="4">
    <source>
        <dbReference type="SMART" id="SM00965"/>
    </source>
</evidence>
<name>K1RT23_9ZZZZ</name>
<gene>
    <name evidence="5" type="ORF">LEA_17246</name>
</gene>
<dbReference type="FunFam" id="2.60.40.1120:FF:000003">
    <property type="entry name" value="Outer membrane protein Omp121"/>
    <property type="match status" value="1"/>
</dbReference>
<proteinExistence type="predicted"/>
<dbReference type="Pfam" id="PF07660">
    <property type="entry name" value="STN"/>
    <property type="match status" value="1"/>
</dbReference>
<protein>
    <submittedName>
        <fullName evidence="5">Secreted protein containing Secretin/TonB, short</fullName>
    </submittedName>
</protein>
<evidence type="ECO:0000256" key="2">
    <source>
        <dbReference type="ARBA" id="ARBA00023136"/>
    </source>
</evidence>
<evidence type="ECO:0000256" key="3">
    <source>
        <dbReference type="ARBA" id="ARBA00023237"/>
    </source>
</evidence>
<dbReference type="SUPFAM" id="SSF49464">
    <property type="entry name" value="Carboxypeptidase regulatory domain-like"/>
    <property type="match status" value="1"/>
</dbReference>
<feature type="non-terminal residue" evidence="5">
    <location>
        <position position="213"/>
    </location>
</feature>
<dbReference type="GO" id="GO:0019867">
    <property type="term" value="C:outer membrane"/>
    <property type="evidence" value="ECO:0007669"/>
    <property type="project" value="InterPro"/>
</dbReference>
<dbReference type="SMART" id="SM00965">
    <property type="entry name" value="STN"/>
    <property type="match status" value="1"/>
</dbReference>
<comment type="caution">
    <text evidence="5">The sequence shown here is derived from an EMBL/GenBank/DDBJ whole genome shotgun (WGS) entry which is preliminary data.</text>
</comment>
<evidence type="ECO:0000313" key="5">
    <source>
        <dbReference type="EMBL" id="EKC51742.1"/>
    </source>
</evidence>
<dbReference type="EMBL" id="AJWY01011798">
    <property type="protein sequence ID" value="EKC51742.1"/>
    <property type="molecule type" value="Genomic_DNA"/>
</dbReference>
<accession>K1RT23</accession>
<keyword evidence="1" id="KW-0813">Transport</keyword>
<keyword evidence="2" id="KW-0472">Membrane</keyword>
<reference evidence="5" key="1">
    <citation type="journal article" date="2013" name="Environ. Microbiol.">
        <title>Microbiota from the distal guts of lean and obese adolescents exhibit partial functional redundancy besides clear differences in community structure.</title>
        <authorList>
            <person name="Ferrer M."/>
            <person name="Ruiz A."/>
            <person name="Lanza F."/>
            <person name="Haange S.B."/>
            <person name="Oberbach A."/>
            <person name="Till H."/>
            <person name="Bargiela R."/>
            <person name="Campoy C."/>
            <person name="Segura M.T."/>
            <person name="Richter M."/>
            <person name="von Bergen M."/>
            <person name="Seifert J."/>
            <person name="Suarez A."/>
        </authorList>
    </citation>
    <scope>NUCLEOTIDE SEQUENCE</scope>
</reference>
<dbReference type="AlphaFoldDB" id="K1RT23"/>
<evidence type="ECO:0000256" key="1">
    <source>
        <dbReference type="ARBA" id="ARBA00022448"/>
    </source>
</evidence>
<keyword evidence="3" id="KW-0998">Cell outer membrane</keyword>